<evidence type="ECO:0000313" key="2">
    <source>
        <dbReference type="EMBL" id="RQG99606.1"/>
    </source>
</evidence>
<feature type="transmembrane region" description="Helical" evidence="1">
    <location>
        <begin position="28"/>
        <end position="45"/>
    </location>
</feature>
<reference evidence="2 3" key="1">
    <citation type="submission" date="2018-10" db="EMBL/GenBank/DDBJ databases">
        <title>Natrarchaeobius chitinivorans gen. nov., sp. nov., and Natrarchaeobius haloalkaliphilus sp. nov., alkaliphilic, chitin-utilizing haloarchaea from hypersaline alkaline lakes.</title>
        <authorList>
            <person name="Sorokin D.Y."/>
            <person name="Elcheninov A.G."/>
            <person name="Kostrikina N.A."/>
            <person name="Bale N.J."/>
            <person name="Sinninghe Damste J.S."/>
            <person name="Khijniak T.V."/>
            <person name="Kublanov I.V."/>
            <person name="Toshchakov S.V."/>
        </authorList>
    </citation>
    <scope>NUCLEOTIDE SEQUENCE [LARGE SCALE GENOMIC DNA]</scope>
    <source>
        <strain evidence="2 3">AArcht7</strain>
    </source>
</reference>
<accession>A0A3N6MX78</accession>
<feature type="transmembrane region" description="Helical" evidence="1">
    <location>
        <begin position="6"/>
        <end position="23"/>
    </location>
</feature>
<name>A0A3N6MX78_NATCH</name>
<comment type="caution">
    <text evidence="2">The sequence shown here is derived from an EMBL/GenBank/DDBJ whole genome shotgun (WGS) entry which is preliminary data.</text>
</comment>
<organism evidence="2 3">
    <name type="scientific">Natrarchaeobius chitinivorans</name>
    <dbReference type="NCBI Taxonomy" id="1679083"/>
    <lineage>
        <taxon>Archaea</taxon>
        <taxon>Methanobacteriati</taxon>
        <taxon>Methanobacteriota</taxon>
        <taxon>Stenosarchaea group</taxon>
        <taxon>Halobacteria</taxon>
        <taxon>Halobacteriales</taxon>
        <taxon>Natrialbaceae</taxon>
        <taxon>Natrarchaeobius</taxon>
    </lineage>
</organism>
<sequence>MSAYFFLMGAGLFAGFVLFFTTLWQPVLYLLGAVYVIMLLILWMLDGTPLFALGIVDALIQLTLIVTFF</sequence>
<keyword evidence="1" id="KW-1133">Transmembrane helix</keyword>
<keyword evidence="1" id="KW-0472">Membrane</keyword>
<evidence type="ECO:0008006" key="4">
    <source>
        <dbReference type="Google" id="ProtNLM"/>
    </source>
</evidence>
<keyword evidence="1" id="KW-0812">Transmembrane</keyword>
<keyword evidence="3" id="KW-1185">Reference proteome</keyword>
<proteinExistence type="predicted"/>
<protein>
    <recommendedName>
        <fullName evidence="4">NADH-quinone oxidoreductase subunit J</fullName>
    </recommendedName>
</protein>
<evidence type="ECO:0000313" key="3">
    <source>
        <dbReference type="Proteomes" id="UP000281431"/>
    </source>
</evidence>
<gene>
    <name evidence="2" type="ORF">EA472_13135</name>
</gene>
<dbReference type="AlphaFoldDB" id="A0A3N6MX78"/>
<evidence type="ECO:0000256" key="1">
    <source>
        <dbReference type="SAM" id="Phobius"/>
    </source>
</evidence>
<dbReference type="Proteomes" id="UP000281431">
    <property type="component" value="Unassembled WGS sequence"/>
</dbReference>
<dbReference type="EMBL" id="REFZ01000008">
    <property type="protein sequence ID" value="RQG99606.1"/>
    <property type="molecule type" value="Genomic_DNA"/>
</dbReference>